<dbReference type="Proteomes" id="UP000446866">
    <property type="component" value="Unassembled WGS sequence"/>
</dbReference>
<protein>
    <submittedName>
        <fullName evidence="1">BspA family leucine-rich repeat surface protein</fullName>
    </submittedName>
</protein>
<dbReference type="AlphaFoldDB" id="A0A845QM49"/>
<dbReference type="InterPro" id="IPR005046">
    <property type="entry name" value="DUF285"/>
</dbReference>
<comment type="caution">
    <text evidence="1">The sequence shown here is derived from an EMBL/GenBank/DDBJ whole genome shotgun (WGS) entry which is preliminary data.</text>
</comment>
<feature type="non-terminal residue" evidence="1">
    <location>
        <position position="451"/>
    </location>
</feature>
<name>A0A845QM49_9FIRM</name>
<evidence type="ECO:0000313" key="1">
    <source>
        <dbReference type="EMBL" id="NBH62504.1"/>
    </source>
</evidence>
<sequence>MAMLLTMAVPVFAEEPDSSIEQIPIDEVREADIEGVDASSLEDSEIQNSQQVSIEKLKKAVAKVVVVDGTRTVLYEDGTLILNELDSDQENNEAKHGAASKEFPAWDGTENDYAFGDTGVPWFNSRYNIKRVEIGSKISPTDTSKWFFNCTNASSAELSNLDMSNVTSTDGMFYSFGSQTLSVTISGLETWDMSNVKNMHGTFQWVGQNAGNIAILGMEDWNVSNVTDMSEMFDSIGYRAESIMISGLDGWDTRNVTTTQKMFYMLGYEAEAVTISGLENLNLENVKTAVSMFESCASADKCEFALDVSKWNVSKIENMNNMFSCFRMSASKVTFLGFDKWKINNHANLSGMFQMMGMSGTSPTISEYNIGILTVPGGCIVDSMFYAADNVKGTLIINGMPISEYGGDINLAWGTNRTGGALYLAPTNTATLTWAQETVDKYGLSGDQTQG</sequence>
<gene>
    <name evidence="1" type="ORF">D0435_12675</name>
</gene>
<evidence type="ECO:0000313" key="2">
    <source>
        <dbReference type="Proteomes" id="UP000446866"/>
    </source>
</evidence>
<reference evidence="1 2" key="1">
    <citation type="submission" date="2018-08" db="EMBL/GenBank/DDBJ databases">
        <title>Murine metabolic-syndrome-specific gut microbial biobank.</title>
        <authorList>
            <person name="Liu C."/>
        </authorList>
    </citation>
    <scope>NUCLEOTIDE SEQUENCE [LARGE SCALE GENOMIC DNA]</scope>
    <source>
        <strain evidence="1 2">28</strain>
    </source>
</reference>
<proteinExistence type="predicted"/>
<dbReference type="EMBL" id="QXWK01000025">
    <property type="protein sequence ID" value="NBH62504.1"/>
    <property type="molecule type" value="Genomic_DNA"/>
</dbReference>
<organism evidence="1 2">
    <name type="scientific">Anaerotruncus colihominis</name>
    <dbReference type="NCBI Taxonomy" id="169435"/>
    <lineage>
        <taxon>Bacteria</taxon>
        <taxon>Bacillati</taxon>
        <taxon>Bacillota</taxon>
        <taxon>Clostridia</taxon>
        <taxon>Eubacteriales</taxon>
        <taxon>Oscillospiraceae</taxon>
        <taxon>Anaerotruncus</taxon>
    </lineage>
</organism>
<keyword evidence="2" id="KW-1185">Reference proteome</keyword>
<dbReference type="Pfam" id="PF03382">
    <property type="entry name" value="DUF285"/>
    <property type="match status" value="1"/>
</dbReference>
<accession>A0A845QM49</accession>